<organism evidence="1">
    <name type="scientific">viral metagenome</name>
    <dbReference type="NCBI Taxonomy" id="1070528"/>
    <lineage>
        <taxon>unclassified sequences</taxon>
        <taxon>metagenomes</taxon>
        <taxon>organismal metagenomes</taxon>
    </lineage>
</organism>
<sequence length="98" mass="11141">MSEPTSVQDVEKIEQQSMSFEEQMARMFMALTEEELQSIKQSNPQRSMPQIILVIAIKIGNLEIVEWVGDNYPDVLSKTITTDTFAVLHRLGIDINLS</sequence>
<dbReference type="EMBL" id="MN740853">
    <property type="protein sequence ID" value="QHU15218.1"/>
    <property type="molecule type" value="Genomic_DNA"/>
</dbReference>
<accession>A0A6C0KFW0</accession>
<proteinExistence type="predicted"/>
<evidence type="ECO:0000313" key="1">
    <source>
        <dbReference type="EMBL" id="QHU15218.1"/>
    </source>
</evidence>
<protein>
    <submittedName>
        <fullName evidence="1">Uncharacterized protein</fullName>
    </submittedName>
</protein>
<dbReference type="AlphaFoldDB" id="A0A6C0KFW0"/>
<name>A0A6C0KFW0_9ZZZZ</name>
<reference evidence="1" key="1">
    <citation type="journal article" date="2020" name="Nature">
        <title>Giant virus diversity and host interactions through global metagenomics.</title>
        <authorList>
            <person name="Schulz F."/>
            <person name="Roux S."/>
            <person name="Paez-Espino D."/>
            <person name="Jungbluth S."/>
            <person name="Walsh D.A."/>
            <person name="Denef V.J."/>
            <person name="McMahon K.D."/>
            <person name="Konstantinidis K.T."/>
            <person name="Eloe-Fadrosh E.A."/>
            <person name="Kyrpides N.C."/>
            <person name="Woyke T."/>
        </authorList>
    </citation>
    <scope>NUCLEOTIDE SEQUENCE</scope>
    <source>
        <strain evidence="1">GVMAG-S-1102244-55</strain>
    </source>
</reference>